<evidence type="ECO:0000313" key="7">
    <source>
        <dbReference type="Proteomes" id="UP000190023"/>
    </source>
</evidence>
<evidence type="ECO:0000256" key="1">
    <source>
        <dbReference type="ARBA" id="ARBA00004141"/>
    </source>
</evidence>
<feature type="transmembrane region" description="Helical" evidence="5">
    <location>
        <begin position="134"/>
        <end position="154"/>
    </location>
</feature>
<dbReference type="AlphaFoldDB" id="A0A1T0B7S5"/>
<dbReference type="InterPro" id="IPR038665">
    <property type="entry name" value="Voltage-dep_anion_channel_sf"/>
</dbReference>
<dbReference type="InterPro" id="IPR039264">
    <property type="entry name" value="TehA"/>
</dbReference>
<protein>
    <submittedName>
        <fullName evidence="6">Dicarboxylate transporter/tellurite-resistance protein TehA</fullName>
    </submittedName>
</protein>
<accession>A0A1T0B7S5</accession>
<gene>
    <name evidence="6" type="ORF">B0188_02685</name>
</gene>
<keyword evidence="3 5" id="KW-1133">Transmembrane helix</keyword>
<evidence type="ECO:0000256" key="2">
    <source>
        <dbReference type="ARBA" id="ARBA00022692"/>
    </source>
</evidence>
<reference evidence="6 7" key="1">
    <citation type="submission" date="2017-02" db="EMBL/GenBank/DDBJ databases">
        <title>Draft genome sequence of Haemophilus felis CCUG 31170 type strain.</title>
        <authorList>
            <person name="Engstrom-Jakobsson H."/>
            <person name="Salva-Serra F."/>
            <person name="Thorell K."/>
            <person name="Gonzales-Siles L."/>
            <person name="Karlsson R."/>
            <person name="Boulund F."/>
            <person name="Engstrand L."/>
            <person name="Kristiansson E."/>
            <person name="Moore E."/>
        </authorList>
    </citation>
    <scope>NUCLEOTIDE SEQUENCE [LARGE SCALE GENOMIC DNA]</scope>
    <source>
        <strain evidence="6 7">CCUG 31170</strain>
    </source>
</reference>
<keyword evidence="2 5" id="KW-0812">Transmembrane</keyword>
<dbReference type="STRING" id="123822.B0188_02685"/>
<feature type="transmembrane region" description="Helical" evidence="5">
    <location>
        <begin position="12"/>
        <end position="31"/>
    </location>
</feature>
<feature type="transmembrane region" description="Helical" evidence="5">
    <location>
        <begin position="37"/>
        <end position="63"/>
    </location>
</feature>
<dbReference type="Pfam" id="PF03595">
    <property type="entry name" value="SLAC1"/>
    <property type="match status" value="1"/>
</dbReference>
<evidence type="ECO:0000256" key="5">
    <source>
        <dbReference type="SAM" id="Phobius"/>
    </source>
</evidence>
<organism evidence="6 7">
    <name type="scientific">[Haemophilus] felis</name>
    <dbReference type="NCBI Taxonomy" id="123822"/>
    <lineage>
        <taxon>Bacteria</taxon>
        <taxon>Pseudomonadati</taxon>
        <taxon>Pseudomonadota</taxon>
        <taxon>Gammaproteobacteria</taxon>
        <taxon>Pasteurellales</taxon>
        <taxon>Pasteurellaceae</taxon>
    </lineage>
</organism>
<feature type="transmembrane region" description="Helical" evidence="5">
    <location>
        <begin position="84"/>
        <end position="103"/>
    </location>
</feature>
<dbReference type="CDD" id="cd09324">
    <property type="entry name" value="TDT_TehA"/>
    <property type="match status" value="1"/>
</dbReference>
<feature type="transmembrane region" description="Helical" evidence="5">
    <location>
        <begin position="232"/>
        <end position="252"/>
    </location>
</feature>
<dbReference type="NCBIfam" id="NF008032">
    <property type="entry name" value="PRK10764.1"/>
    <property type="match status" value="1"/>
</dbReference>
<dbReference type="InterPro" id="IPR004695">
    <property type="entry name" value="SLAC1/Mae1/Ssu1/TehA"/>
</dbReference>
<sequence length="319" mass="34317">MTEQRRNFPIPVGYFSIILGLASMGLAWRLAHSFFPAIPFWIGEGLLAGASVVWLCFICAYIWQWIKYTQSAIDEVQHVITGGAVALVPISTIFVGMAALPHIELLGKVILAIGIGGQVLFASYYVGGRWRGTHTAVAATPVMYLPVIPANFLSATALGFLGYIELGELFLGAGLICWLMFEPAVLQRLRTDVPLVEQLRPVLGIQLAPAFVGCSAYLTLNGGEIDLLVKLLIGYGLLQSILLARLLPWIFACGFTPSAWAFSFGLGSMAKVGVFLKQAHPSDGLGLLGSGLFIFGSCGILILIIGTLLLLFKGRFLAK</sequence>
<evidence type="ECO:0000256" key="4">
    <source>
        <dbReference type="ARBA" id="ARBA00023136"/>
    </source>
</evidence>
<keyword evidence="7" id="KW-1185">Reference proteome</keyword>
<dbReference type="GO" id="GO:0005886">
    <property type="term" value="C:plasma membrane"/>
    <property type="evidence" value="ECO:0007669"/>
    <property type="project" value="TreeGrafter"/>
</dbReference>
<evidence type="ECO:0000313" key="6">
    <source>
        <dbReference type="EMBL" id="OOS06134.1"/>
    </source>
</evidence>
<feature type="transmembrane region" description="Helical" evidence="5">
    <location>
        <begin position="160"/>
        <end position="181"/>
    </location>
</feature>
<feature type="transmembrane region" description="Helical" evidence="5">
    <location>
        <begin position="288"/>
        <end position="312"/>
    </location>
</feature>
<dbReference type="EMBL" id="MUYB01000010">
    <property type="protein sequence ID" value="OOS06134.1"/>
    <property type="molecule type" value="Genomic_DNA"/>
</dbReference>
<dbReference type="GO" id="GO:0046583">
    <property type="term" value="F:monoatomic cation efflux transmembrane transporter activity"/>
    <property type="evidence" value="ECO:0007669"/>
    <property type="project" value="TreeGrafter"/>
</dbReference>
<dbReference type="Gene3D" id="1.50.10.150">
    <property type="entry name" value="Voltage-dependent anion channel"/>
    <property type="match status" value="1"/>
</dbReference>
<comment type="caution">
    <text evidence="6">The sequence shown here is derived from an EMBL/GenBank/DDBJ whole genome shotgun (WGS) entry which is preliminary data.</text>
</comment>
<dbReference type="PANTHER" id="PTHR37955">
    <property type="entry name" value="TELLURITE RESISTANCE PROTEIN TEHA"/>
    <property type="match status" value="1"/>
</dbReference>
<feature type="transmembrane region" description="Helical" evidence="5">
    <location>
        <begin position="109"/>
        <end position="127"/>
    </location>
</feature>
<name>A0A1T0B7S5_9PAST</name>
<dbReference type="OrthoDB" id="309023at2"/>
<feature type="transmembrane region" description="Helical" evidence="5">
    <location>
        <begin position="259"/>
        <end position="276"/>
    </location>
</feature>
<evidence type="ECO:0000256" key="3">
    <source>
        <dbReference type="ARBA" id="ARBA00022989"/>
    </source>
</evidence>
<dbReference type="PANTHER" id="PTHR37955:SF1">
    <property type="entry name" value="DEP DOMAIN-CONTAINING PROTEIN"/>
    <property type="match status" value="1"/>
</dbReference>
<feature type="transmembrane region" description="Helical" evidence="5">
    <location>
        <begin position="202"/>
        <end position="220"/>
    </location>
</feature>
<keyword evidence="4 5" id="KW-0472">Membrane</keyword>
<dbReference type="InterPro" id="IPR052951">
    <property type="entry name" value="Tellurite_res_ion_channel"/>
</dbReference>
<comment type="subcellular location">
    <subcellularLocation>
        <location evidence="1">Membrane</location>
        <topology evidence="1">Multi-pass membrane protein</topology>
    </subcellularLocation>
</comment>
<proteinExistence type="predicted"/>
<dbReference type="Proteomes" id="UP000190023">
    <property type="component" value="Unassembled WGS sequence"/>
</dbReference>